<dbReference type="NCBIfam" id="TIGR01891">
    <property type="entry name" value="amidohydrolases"/>
    <property type="match status" value="1"/>
</dbReference>
<evidence type="ECO:0000313" key="3">
    <source>
        <dbReference type="EMBL" id="SKA09964.1"/>
    </source>
</evidence>
<dbReference type="InterPro" id="IPR002933">
    <property type="entry name" value="Peptidase_M20"/>
</dbReference>
<dbReference type="Pfam" id="PF01546">
    <property type="entry name" value="Peptidase_M20"/>
    <property type="match status" value="1"/>
</dbReference>
<dbReference type="GO" id="GO:0071713">
    <property type="term" value="F:para-aminobenzoyl-glutamate hydrolase activity"/>
    <property type="evidence" value="ECO:0007669"/>
    <property type="project" value="TreeGrafter"/>
</dbReference>
<dbReference type="AlphaFoldDB" id="A0A1T4R1T1"/>
<protein>
    <recommendedName>
        <fullName evidence="1">Peptidase M20 domain-containing protein 2</fullName>
    </recommendedName>
</protein>
<evidence type="ECO:0000313" key="4">
    <source>
        <dbReference type="Proteomes" id="UP000189933"/>
    </source>
</evidence>
<dbReference type="PANTHER" id="PTHR30575:SF0">
    <property type="entry name" value="XAA-ARG DIPEPTIDASE"/>
    <property type="match status" value="1"/>
</dbReference>
<dbReference type="CDD" id="cd05672">
    <property type="entry name" value="M20_ACY1L2-like"/>
    <property type="match status" value="1"/>
</dbReference>
<dbReference type="SUPFAM" id="SSF55031">
    <property type="entry name" value="Bacterial exopeptidase dimerisation domain"/>
    <property type="match status" value="1"/>
</dbReference>
<dbReference type="GO" id="GO:0046657">
    <property type="term" value="P:folic acid catabolic process"/>
    <property type="evidence" value="ECO:0007669"/>
    <property type="project" value="TreeGrafter"/>
</dbReference>
<dbReference type="GO" id="GO:0005737">
    <property type="term" value="C:cytoplasm"/>
    <property type="evidence" value="ECO:0007669"/>
    <property type="project" value="TreeGrafter"/>
</dbReference>
<dbReference type="InterPro" id="IPR017439">
    <property type="entry name" value="Amidohydrolase"/>
</dbReference>
<dbReference type="InterPro" id="IPR052030">
    <property type="entry name" value="Peptidase_M20/M20A_hydrolases"/>
</dbReference>
<name>A0A1T4R1T1_9FIRM</name>
<evidence type="ECO:0000259" key="2">
    <source>
        <dbReference type="Pfam" id="PF07687"/>
    </source>
</evidence>
<dbReference type="Proteomes" id="UP000189933">
    <property type="component" value="Unassembled WGS sequence"/>
</dbReference>
<dbReference type="RefSeq" id="WP_200803493.1">
    <property type="nucleotide sequence ID" value="NZ_FUXM01000024.1"/>
</dbReference>
<reference evidence="4" key="1">
    <citation type="submission" date="2017-02" db="EMBL/GenBank/DDBJ databases">
        <authorList>
            <person name="Varghese N."/>
            <person name="Submissions S."/>
        </authorList>
    </citation>
    <scope>NUCLEOTIDE SEQUENCE [LARGE SCALE GENOMIC DNA]</scope>
    <source>
        <strain evidence="4">DSM 16521</strain>
    </source>
</reference>
<dbReference type="SUPFAM" id="SSF53187">
    <property type="entry name" value="Zn-dependent exopeptidases"/>
    <property type="match status" value="1"/>
</dbReference>
<comment type="similarity">
    <text evidence="1">Belongs to the peptidase M20A family.</text>
</comment>
<evidence type="ECO:0000256" key="1">
    <source>
        <dbReference type="PIRNR" id="PIRNR037226"/>
    </source>
</evidence>
<feature type="domain" description="Peptidase M20 dimerisation" evidence="2">
    <location>
        <begin position="176"/>
        <end position="261"/>
    </location>
</feature>
<gene>
    <name evidence="3" type="ORF">SAMN02745885_01894</name>
</gene>
<dbReference type="GO" id="GO:0016805">
    <property type="term" value="F:dipeptidase activity"/>
    <property type="evidence" value="ECO:0007669"/>
    <property type="project" value="InterPro"/>
</dbReference>
<dbReference type="InterPro" id="IPR036264">
    <property type="entry name" value="Bact_exopeptidase_dim_dom"/>
</dbReference>
<dbReference type="InterPro" id="IPR011650">
    <property type="entry name" value="Peptidase_M20_dimer"/>
</dbReference>
<proteinExistence type="inferred from homology"/>
<accession>A0A1T4R1T1</accession>
<organism evidence="3 4">
    <name type="scientific">Carboxydocella sporoproducens DSM 16521</name>
    <dbReference type="NCBI Taxonomy" id="1121270"/>
    <lineage>
        <taxon>Bacteria</taxon>
        <taxon>Bacillati</taxon>
        <taxon>Bacillota</taxon>
        <taxon>Clostridia</taxon>
        <taxon>Eubacteriales</taxon>
        <taxon>Clostridiales Family XVI. Incertae Sedis</taxon>
        <taxon>Carboxydocella</taxon>
    </lineage>
</organism>
<dbReference type="PIRSF" id="PIRSF037226">
    <property type="entry name" value="Amidohydrolase_ACY1L2_prd"/>
    <property type="match status" value="1"/>
</dbReference>
<dbReference type="PANTHER" id="PTHR30575">
    <property type="entry name" value="PEPTIDASE M20"/>
    <property type="match status" value="1"/>
</dbReference>
<dbReference type="InterPro" id="IPR017144">
    <property type="entry name" value="Xaa-Arg_dipeptidase"/>
</dbReference>
<sequence length="393" mass="42380">MLKDTGERICTWLQENLSTWQDLSLAIHRHPELGYQEYFACKLLTEALAAGGFTVQKGIGEMETAFWAECQGKGTGPTLALLAEYDALPELGHACGHNIIGVAAVAAGLALARFRSEWSGRIAVIGTPAEETGGGKVILVQKGYFQAVDFAMMIHPADHFCAQVTSTAMDAIEYVFYGKPAHAAASPQEGISALEGVIQLFNNINALRPYLPDGVRINGIITEGGIAPNIVPERAVARFYIRAKQRNYLNTLVEKVHNCARGAALATGCKVEWHNFELSYDEMCTNQTMARIFEQKLRYLGVEQIRSGREGMGSLDMGNVSQVVPAIHPYVAIGSLGLTAHTQEFAQAAGGPGGLNGLLLGAQAMALTALEILNKPALQKQIRSEFENRGSCS</sequence>
<keyword evidence="3" id="KW-0378">Hydrolase</keyword>
<dbReference type="Pfam" id="PF07687">
    <property type="entry name" value="M20_dimer"/>
    <property type="match status" value="1"/>
</dbReference>
<dbReference type="FunFam" id="3.30.70.360:FF:000004">
    <property type="entry name" value="Peptidase M20 domain-containing protein 2"/>
    <property type="match status" value="1"/>
</dbReference>
<dbReference type="Gene3D" id="3.40.630.10">
    <property type="entry name" value="Zn peptidases"/>
    <property type="match status" value="1"/>
</dbReference>
<dbReference type="Gene3D" id="3.30.70.360">
    <property type="match status" value="1"/>
</dbReference>
<dbReference type="EMBL" id="FUXM01000024">
    <property type="protein sequence ID" value="SKA09964.1"/>
    <property type="molecule type" value="Genomic_DNA"/>
</dbReference>
<keyword evidence="4" id="KW-1185">Reference proteome</keyword>